<proteinExistence type="predicted"/>
<reference evidence="2" key="1">
    <citation type="journal article" date="2023" name="G3 (Bethesda)">
        <title>Whole genome assemblies of Zophobas morio and Tenebrio molitor.</title>
        <authorList>
            <person name="Kaur S."/>
            <person name="Stinson S.A."/>
            <person name="diCenzo G.C."/>
        </authorList>
    </citation>
    <scope>NUCLEOTIDE SEQUENCE</scope>
    <source>
        <strain evidence="2">QUZm001</strain>
    </source>
</reference>
<sequence>MSSGPRKLRSNSTATRAPSTKPPATSRRAPTQAPGRASPAAATAEDAAATAAAIALAAASTAATAAAAAPTMPPTPTKPGGSNPNYLLALSNGKQQTKSPTHSASPSPTSSATSTPSTSGRSSADTSATLRSTSSNPELFKYTVQNIPQAFATQKKFFDVLTTHLLLNDIDTLKVNYNKSCLLITRNEIPASFENRLRVATSDTRISIKPINRPKKIQNPAKKSPLFSIVIKDVDHDIEERDILISAPHLKVHKMWRIISRKTNKPTPLIRLISDDVITIDSLLTDGIVLFGRLHRCEPSNAPPPTPVQCAKCFTLGHQASECSQKPICPRCTGTHAPNKCPKEDPECPFCKGPHPAWSRKCPEFLKLTVTDETQTLPTIIIDPPTEFADPVDVTDEAPEEINLSQVHAKALIAFVTKTLFDLLPLNRPKTQQAIQDASLAIFNLKTRINHSGRLIHFTFDA</sequence>
<dbReference type="Proteomes" id="UP001168821">
    <property type="component" value="Unassembled WGS sequence"/>
</dbReference>
<accession>A0AA38ISI1</accession>
<evidence type="ECO:0000256" key="1">
    <source>
        <dbReference type="SAM" id="MobiDB-lite"/>
    </source>
</evidence>
<evidence type="ECO:0000313" key="2">
    <source>
        <dbReference type="EMBL" id="KAJ3661375.1"/>
    </source>
</evidence>
<dbReference type="EMBL" id="JALNTZ010000002">
    <property type="protein sequence ID" value="KAJ3661375.1"/>
    <property type="molecule type" value="Genomic_DNA"/>
</dbReference>
<name>A0AA38ISI1_9CUCU</name>
<gene>
    <name evidence="2" type="ORF">Zmor_005773</name>
</gene>
<feature type="region of interest" description="Disordered" evidence="1">
    <location>
        <begin position="1"/>
        <end position="132"/>
    </location>
</feature>
<protein>
    <recommendedName>
        <fullName evidence="4">Gag-like protein</fullName>
    </recommendedName>
</protein>
<evidence type="ECO:0000313" key="3">
    <source>
        <dbReference type="Proteomes" id="UP001168821"/>
    </source>
</evidence>
<evidence type="ECO:0008006" key="4">
    <source>
        <dbReference type="Google" id="ProtNLM"/>
    </source>
</evidence>
<feature type="compositionally biased region" description="Low complexity" evidence="1">
    <location>
        <begin position="99"/>
        <end position="124"/>
    </location>
</feature>
<organism evidence="2 3">
    <name type="scientific">Zophobas morio</name>
    <dbReference type="NCBI Taxonomy" id="2755281"/>
    <lineage>
        <taxon>Eukaryota</taxon>
        <taxon>Metazoa</taxon>
        <taxon>Ecdysozoa</taxon>
        <taxon>Arthropoda</taxon>
        <taxon>Hexapoda</taxon>
        <taxon>Insecta</taxon>
        <taxon>Pterygota</taxon>
        <taxon>Neoptera</taxon>
        <taxon>Endopterygota</taxon>
        <taxon>Coleoptera</taxon>
        <taxon>Polyphaga</taxon>
        <taxon>Cucujiformia</taxon>
        <taxon>Tenebrionidae</taxon>
        <taxon>Zophobas</taxon>
    </lineage>
</organism>
<comment type="caution">
    <text evidence="2">The sequence shown here is derived from an EMBL/GenBank/DDBJ whole genome shotgun (WGS) entry which is preliminary data.</text>
</comment>
<dbReference type="AlphaFoldDB" id="A0AA38ISI1"/>
<keyword evidence="3" id="KW-1185">Reference proteome</keyword>
<feature type="compositionally biased region" description="Low complexity" evidence="1">
    <location>
        <begin position="33"/>
        <end position="70"/>
    </location>
</feature>